<reference evidence="5" key="1">
    <citation type="journal article" date="2009" name="Environ. Microbiol.">
        <title>Contribution of mobile genetic elements to Desulfovibrio vulgaris genome plasticity.</title>
        <authorList>
            <person name="Walker C.B."/>
            <person name="Stolyar S."/>
            <person name="Chivian D."/>
            <person name="Pinel N."/>
            <person name="Gabster J.A."/>
            <person name="Dehal P.S."/>
            <person name="He Z."/>
            <person name="Yang Z.K."/>
            <person name="Yen H.C."/>
            <person name="Zhou J."/>
            <person name="Wall J.D."/>
            <person name="Hazen T.C."/>
            <person name="Arkin A.P."/>
            <person name="Stahl D.A."/>
        </authorList>
    </citation>
    <scope>NUCLEOTIDE SEQUENCE [LARGE SCALE GENOMIC DNA]</scope>
    <source>
        <strain evidence="5">DP4</strain>
    </source>
</reference>
<accession>A0A0H3A5J0</accession>
<dbReference type="HOGENOM" id="CLU_136681_0_0_7"/>
<evidence type="ECO:0000313" key="4">
    <source>
        <dbReference type="EMBL" id="ABM27751.1"/>
    </source>
</evidence>
<sequence length="199" mass="21859">MPFPSGEAAQGFACRESSPMPAWRRSPVPAAPDTQGGLMLLRKRAWDIVREDYPRLREDDSLAEAMRKLNACVSDGSGSLCALVMDDEGHLKGALSIWDTMRFMEDNLLRTGSLRGIEEDGFDRIFRNACKVAGSSVVADLMDRDMTVVGPDEPILLVLESFVKKGRSYAVVVEAGKVIGTIMISDVFREISGEIICRS</sequence>
<protein>
    <submittedName>
        <fullName evidence="4">Putative transcriptional regulator, XRE family</fullName>
    </submittedName>
</protein>
<feature type="domain" description="CBS" evidence="3">
    <location>
        <begin position="142"/>
        <end position="199"/>
    </location>
</feature>
<feature type="region of interest" description="Disordered" evidence="2">
    <location>
        <begin position="1"/>
        <end position="31"/>
    </location>
</feature>
<gene>
    <name evidence="4" type="ordered locus">Dvul_0728</name>
</gene>
<organism evidence="4 5">
    <name type="scientific">Nitratidesulfovibrio vulgaris (strain DP4)</name>
    <name type="common">Desulfovibrio vulgaris</name>
    <dbReference type="NCBI Taxonomy" id="391774"/>
    <lineage>
        <taxon>Bacteria</taxon>
        <taxon>Pseudomonadati</taxon>
        <taxon>Thermodesulfobacteriota</taxon>
        <taxon>Desulfovibrionia</taxon>
        <taxon>Desulfovibrionales</taxon>
        <taxon>Desulfovibrionaceae</taxon>
        <taxon>Nitratidesulfovibrio</taxon>
    </lineage>
</organism>
<keyword evidence="1" id="KW-0129">CBS domain</keyword>
<dbReference type="SUPFAM" id="SSF54631">
    <property type="entry name" value="CBS-domain pair"/>
    <property type="match status" value="1"/>
</dbReference>
<evidence type="ECO:0000313" key="5">
    <source>
        <dbReference type="Proteomes" id="UP000009173"/>
    </source>
</evidence>
<dbReference type="AlphaFoldDB" id="A0A0H3A5J0"/>
<dbReference type="InterPro" id="IPR000644">
    <property type="entry name" value="CBS_dom"/>
</dbReference>
<feature type="domain" description="CBS" evidence="3">
    <location>
        <begin position="48"/>
        <end position="111"/>
    </location>
</feature>
<evidence type="ECO:0000256" key="1">
    <source>
        <dbReference type="PROSITE-ProRule" id="PRU00703"/>
    </source>
</evidence>
<dbReference type="Pfam" id="PF00571">
    <property type="entry name" value="CBS"/>
    <property type="match status" value="2"/>
</dbReference>
<dbReference type="EMBL" id="CP000527">
    <property type="protein sequence ID" value="ABM27751.1"/>
    <property type="molecule type" value="Genomic_DNA"/>
</dbReference>
<evidence type="ECO:0000259" key="3">
    <source>
        <dbReference type="PROSITE" id="PS51371"/>
    </source>
</evidence>
<dbReference type="InterPro" id="IPR046342">
    <property type="entry name" value="CBS_dom_sf"/>
</dbReference>
<name>A0A0H3A5J0_NITV4</name>
<dbReference type="Proteomes" id="UP000009173">
    <property type="component" value="Chromosome"/>
</dbReference>
<evidence type="ECO:0000256" key="2">
    <source>
        <dbReference type="SAM" id="MobiDB-lite"/>
    </source>
</evidence>
<dbReference type="KEGG" id="dvl:Dvul_0728"/>
<dbReference type="Gene3D" id="3.10.580.10">
    <property type="entry name" value="CBS-domain"/>
    <property type="match status" value="1"/>
</dbReference>
<proteinExistence type="predicted"/>
<dbReference type="PROSITE" id="PS51371">
    <property type="entry name" value="CBS"/>
    <property type="match status" value="2"/>
</dbReference>